<dbReference type="EMBL" id="JYNZ01000003">
    <property type="protein sequence ID" value="KXK26535.1"/>
    <property type="molecule type" value="Genomic_DNA"/>
</dbReference>
<evidence type="ECO:0008006" key="3">
    <source>
        <dbReference type="Google" id="ProtNLM"/>
    </source>
</evidence>
<dbReference type="InterPro" id="IPR023214">
    <property type="entry name" value="HAD_sf"/>
</dbReference>
<dbReference type="SUPFAM" id="SSF56784">
    <property type="entry name" value="HAD-like"/>
    <property type="match status" value="1"/>
</dbReference>
<sequence>MARLYVLDLDSTAVKVEQHLDAHMLGIISQQTGIAHPNVSAALPRYLEQHGGAFSISGFIKQLAHEYRIEQTDALTRRIGLLTEEAMRSEVIAYPDTLPVIRRLKDRHATVTVLTHGGADYQELKLRAAGLDTLLDQYSIVKEAAQKPEVMEVFVQVFAGGNEERVTFVDDRLSNLTDMRERFPRMEILHMQRQPVLGGKLPETAAEGEYRVITDLLALI</sequence>
<dbReference type="Gene3D" id="3.40.50.1000">
    <property type="entry name" value="HAD superfamily/HAD-like"/>
    <property type="match status" value="1"/>
</dbReference>
<dbReference type="Proteomes" id="UP000070457">
    <property type="component" value="Unassembled WGS sequence"/>
</dbReference>
<evidence type="ECO:0000313" key="1">
    <source>
        <dbReference type="EMBL" id="KXK26535.1"/>
    </source>
</evidence>
<gene>
    <name evidence="1" type="ORF">TR69_WS6001000540</name>
</gene>
<proteinExistence type="predicted"/>
<dbReference type="AlphaFoldDB" id="A0A136LY16"/>
<name>A0A136LY16_9BACT</name>
<dbReference type="Pfam" id="PF00702">
    <property type="entry name" value="Hydrolase"/>
    <property type="match status" value="1"/>
</dbReference>
<evidence type="ECO:0000313" key="2">
    <source>
        <dbReference type="Proteomes" id="UP000070457"/>
    </source>
</evidence>
<protein>
    <recommendedName>
        <fullName evidence="3">Haloacid dehalogenase-like hydrolase</fullName>
    </recommendedName>
</protein>
<dbReference type="InterPro" id="IPR036412">
    <property type="entry name" value="HAD-like_sf"/>
</dbReference>
<comment type="caution">
    <text evidence="1">The sequence shown here is derived from an EMBL/GenBank/DDBJ whole genome shotgun (WGS) entry which is preliminary data.</text>
</comment>
<reference evidence="1 2" key="1">
    <citation type="submission" date="2015-02" db="EMBL/GenBank/DDBJ databases">
        <title>Improved understanding of the partial-nitritation anammox process through 23 genomes representing the majority of the microbial community.</title>
        <authorList>
            <person name="Speth D.R."/>
            <person name="In T Zandt M."/>
            <person name="Guerrero Cruz S."/>
            <person name="Jetten M.S."/>
            <person name="Dutilh B.E."/>
        </authorList>
    </citation>
    <scope>NUCLEOTIDE SEQUENCE [LARGE SCALE GENOMIC DNA]</scope>
    <source>
        <strain evidence="1">OLB20</strain>
    </source>
</reference>
<dbReference type="STRING" id="1617426.TR69_WS6001000540"/>
<organism evidence="1 2">
    <name type="scientific">candidate division WS6 bacterium OLB20</name>
    <dbReference type="NCBI Taxonomy" id="1617426"/>
    <lineage>
        <taxon>Bacteria</taxon>
        <taxon>Candidatus Dojkabacteria</taxon>
    </lineage>
</organism>
<accession>A0A136LY16</accession>